<feature type="non-terminal residue" evidence="1">
    <location>
        <position position="1"/>
    </location>
</feature>
<gene>
    <name evidence="1" type="ORF">PECUL_23A011629</name>
</gene>
<accession>A0AAD1REV6</accession>
<proteinExistence type="predicted"/>
<dbReference type="Proteomes" id="UP001295444">
    <property type="component" value="Chromosome 02"/>
</dbReference>
<reference evidence="1" key="1">
    <citation type="submission" date="2022-03" db="EMBL/GenBank/DDBJ databases">
        <authorList>
            <person name="Alioto T."/>
            <person name="Alioto T."/>
            <person name="Gomez Garrido J."/>
        </authorList>
    </citation>
    <scope>NUCLEOTIDE SEQUENCE</scope>
</reference>
<evidence type="ECO:0000313" key="2">
    <source>
        <dbReference type="Proteomes" id="UP001295444"/>
    </source>
</evidence>
<name>A0AAD1REV6_PELCU</name>
<sequence length="94" mass="10442">LVAIETELLAGLPSQATGLDQLNLGTQVIPAHITDNCSPIEDRSEDMGLLLSGIAQLKCESVFVIFMTSLLVDLLVRLRFVYMVDYVFLKIVRF</sequence>
<dbReference type="EMBL" id="OW240913">
    <property type="protein sequence ID" value="CAH2251627.1"/>
    <property type="molecule type" value="Genomic_DNA"/>
</dbReference>
<dbReference type="AlphaFoldDB" id="A0AAD1REV6"/>
<protein>
    <submittedName>
        <fullName evidence="1">Uncharacterized protein</fullName>
    </submittedName>
</protein>
<evidence type="ECO:0000313" key="1">
    <source>
        <dbReference type="EMBL" id="CAH2251627.1"/>
    </source>
</evidence>
<keyword evidence="2" id="KW-1185">Reference proteome</keyword>
<organism evidence="1 2">
    <name type="scientific">Pelobates cultripes</name>
    <name type="common">Western spadefoot toad</name>
    <dbReference type="NCBI Taxonomy" id="61616"/>
    <lineage>
        <taxon>Eukaryota</taxon>
        <taxon>Metazoa</taxon>
        <taxon>Chordata</taxon>
        <taxon>Craniata</taxon>
        <taxon>Vertebrata</taxon>
        <taxon>Euteleostomi</taxon>
        <taxon>Amphibia</taxon>
        <taxon>Batrachia</taxon>
        <taxon>Anura</taxon>
        <taxon>Pelobatoidea</taxon>
        <taxon>Pelobatidae</taxon>
        <taxon>Pelobates</taxon>
    </lineage>
</organism>